<evidence type="ECO:0000313" key="1">
    <source>
        <dbReference type="EMBL" id="QQV79558.1"/>
    </source>
</evidence>
<organism evidence="1">
    <name type="scientific">Enterococcus faecalis</name>
    <name type="common">Streptococcus faecalis</name>
    <dbReference type="NCBI Taxonomy" id="1351"/>
    <lineage>
        <taxon>Bacteria</taxon>
        <taxon>Bacillati</taxon>
        <taxon>Bacillota</taxon>
        <taxon>Bacilli</taxon>
        <taxon>Lactobacillales</taxon>
        <taxon>Enterococcaceae</taxon>
        <taxon>Enterococcus</taxon>
    </lineage>
</organism>
<reference evidence="1" key="1">
    <citation type="submission" date="2021-01" db="EMBL/GenBank/DDBJ databases">
        <title>Enterococcus.</title>
        <authorList>
            <person name="Du X."/>
            <person name="Wang N."/>
        </authorList>
    </citation>
    <scope>NUCLEOTIDE SEQUENCE [LARGE SCALE GENOMIC DNA]</scope>
    <source>
        <strain evidence="1">T90-2</strain>
    </source>
</reference>
<protein>
    <submittedName>
        <fullName evidence="1">Uncharacterized protein</fullName>
    </submittedName>
</protein>
<accession>A0A974S671</accession>
<dbReference type="AlphaFoldDB" id="A0A974S671"/>
<proteinExistence type="predicted"/>
<dbReference type="EMBL" id="CP068242">
    <property type="protein sequence ID" value="QQV79558.1"/>
    <property type="molecule type" value="Genomic_DNA"/>
</dbReference>
<name>A0A974S671_ENTFL</name>
<gene>
    <name evidence="1" type="ORF">JG559_11515</name>
</gene>
<sequence>MDAWFLDGQVHEIRQQFGRTKIIFLESPLSVEEVARYSRCERSTLATRWRLRSDIRKTLKWAKCCLIKRQPTATFQCLINNHQHWKKFFKNESRWAR</sequence>